<name>A0A6J2YJW7_SITOR</name>
<dbReference type="Pfam" id="PF02958">
    <property type="entry name" value="EcKL"/>
    <property type="match status" value="1"/>
</dbReference>
<dbReference type="OrthoDB" id="8250698at2759"/>
<dbReference type="PANTHER" id="PTHR11012:SF30">
    <property type="entry name" value="PROTEIN KINASE-LIKE DOMAIN-CONTAINING"/>
    <property type="match status" value="1"/>
</dbReference>
<feature type="domain" description="CHK kinase-like" evidence="1">
    <location>
        <begin position="123"/>
        <end position="314"/>
    </location>
</feature>
<reference evidence="3" key="1">
    <citation type="submission" date="2025-08" db="UniProtKB">
        <authorList>
            <consortium name="RefSeq"/>
        </authorList>
    </citation>
    <scope>IDENTIFICATION</scope>
    <source>
        <tissue evidence="3">Gonads</tissue>
    </source>
</reference>
<evidence type="ECO:0000313" key="3">
    <source>
        <dbReference type="RefSeq" id="XP_030763682.1"/>
    </source>
</evidence>
<dbReference type="AlphaFoldDB" id="A0A6J2YJW7"/>
<dbReference type="Proteomes" id="UP000504635">
    <property type="component" value="Unplaced"/>
</dbReference>
<proteinExistence type="predicted"/>
<gene>
    <name evidence="3" type="primary">LOC115888192</name>
</gene>
<protein>
    <submittedName>
        <fullName evidence="3">Uncharacterized protein LOC115888192</fullName>
    </submittedName>
</protein>
<dbReference type="KEGG" id="soy:115888192"/>
<dbReference type="InParanoid" id="A0A6J2YJW7"/>
<dbReference type="PANTHER" id="PTHR11012">
    <property type="entry name" value="PROTEIN KINASE-LIKE DOMAIN-CONTAINING"/>
    <property type="match status" value="1"/>
</dbReference>
<dbReference type="InterPro" id="IPR011009">
    <property type="entry name" value="Kinase-like_dom_sf"/>
</dbReference>
<accession>A0A6J2YJW7</accession>
<evidence type="ECO:0000259" key="1">
    <source>
        <dbReference type="SMART" id="SM00587"/>
    </source>
</evidence>
<keyword evidence="2" id="KW-1185">Reference proteome</keyword>
<dbReference type="GeneID" id="115888192"/>
<dbReference type="SMART" id="SM00587">
    <property type="entry name" value="CHK"/>
    <property type="match status" value="1"/>
</dbReference>
<dbReference type="InterPro" id="IPR004119">
    <property type="entry name" value="EcKL"/>
</dbReference>
<dbReference type="Gene3D" id="3.90.1200.10">
    <property type="match status" value="1"/>
</dbReference>
<dbReference type="InterPro" id="IPR015897">
    <property type="entry name" value="CHK_kinase-like"/>
</dbReference>
<evidence type="ECO:0000313" key="2">
    <source>
        <dbReference type="Proteomes" id="UP000504635"/>
    </source>
</evidence>
<dbReference type="RefSeq" id="XP_030763682.1">
    <property type="nucleotide sequence ID" value="XM_030907822.1"/>
</dbReference>
<dbReference type="SUPFAM" id="SSF56112">
    <property type="entry name" value="Protein kinase-like (PK-like)"/>
    <property type="match status" value="1"/>
</dbReference>
<organism evidence="2 3">
    <name type="scientific">Sitophilus oryzae</name>
    <name type="common">Rice weevil</name>
    <name type="synonym">Curculio oryzae</name>
    <dbReference type="NCBI Taxonomy" id="7048"/>
    <lineage>
        <taxon>Eukaryota</taxon>
        <taxon>Metazoa</taxon>
        <taxon>Ecdysozoa</taxon>
        <taxon>Arthropoda</taxon>
        <taxon>Hexapoda</taxon>
        <taxon>Insecta</taxon>
        <taxon>Pterygota</taxon>
        <taxon>Neoptera</taxon>
        <taxon>Endopterygota</taxon>
        <taxon>Coleoptera</taxon>
        <taxon>Polyphaga</taxon>
        <taxon>Cucujiformia</taxon>
        <taxon>Curculionidae</taxon>
        <taxon>Dryophthorinae</taxon>
        <taxon>Sitophilus</taxon>
    </lineage>
</organism>
<sequence length="406" mass="47168">MCDPGNIKENLNGILKSVAEKLNIENYELVPDETGNYGDGFASHFYTGQVKNKDTGKIINVAIKKSPSSKEVDFSGLFRSEIAFYKEVFPRLSSLQKEHPTLSKPFVNIPEYFCSQPPPLTYIAMENLQPLGYTMYDKAKTLDPSHLKLIFTVYGRFHACSFVLKEQNPEGYKELTDKIVDEFSKLLNIVIAQIESSFKGAFRNVHEETEKDLYEKTKNIPDNIKEVFLKAYNYDGKFDCIIHGDCWSNNMLFKYTCENELEDLKLIDFQLLRTSTPVHDLSSIFYSGASKKDFDKLTEYLQVYYKSFEETCKGMGVDAHKIFPFEKLIEEWKKNALFGVLMGIYLWNMKLLPKERFQFLVKDPDMPKEKKKQIWKDMMEEMYRSEGYQEKTKAILVHAVEFGILD</sequence>